<sequence>MKILERIKKRLTLFSHSGSTYHCPFCGYNSKDLEVVGHNLPVLIEKHVIGGGRRAAGCYKCNSRDRERLLYAFIIKELNLPKEITVLHIAPEPKLSKILLDHNLKEYICGDLFTESYHYPEHVKNINVLDIPYENEYFDMVICNHVLEHIPDDTKAMKEISRVLKRGGQAILQVPISKNSIQTHEDFTISDPQKRKELFGQFDHVRIYGQDYVTRLENVGFVVERVNISNKYKKFGVNPEEDIFFCKKENLN</sequence>
<keyword evidence="2" id="KW-0808">Transferase</keyword>
<dbReference type="RefSeq" id="WP_200241912.1">
    <property type="nucleotide sequence ID" value="NZ_JAENHK010000001.1"/>
</dbReference>
<dbReference type="InterPro" id="IPR029063">
    <property type="entry name" value="SAM-dependent_MTases_sf"/>
</dbReference>
<comment type="caution">
    <text evidence="2">The sequence shown here is derived from an EMBL/GenBank/DDBJ whole genome shotgun (WGS) entry which is preliminary data.</text>
</comment>
<evidence type="ECO:0000313" key="3">
    <source>
        <dbReference type="Proteomes" id="UP000628669"/>
    </source>
</evidence>
<dbReference type="InterPro" id="IPR013216">
    <property type="entry name" value="Methyltransf_11"/>
</dbReference>
<dbReference type="Gene3D" id="3.40.50.150">
    <property type="entry name" value="Vaccinia Virus protein VP39"/>
    <property type="match status" value="1"/>
</dbReference>
<proteinExistence type="predicted"/>
<dbReference type="SUPFAM" id="SSF53335">
    <property type="entry name" value="S-adenosyl-L-methionine-dependent methyltransferases"/>
    <property type="match status" value="1"/>
</dbReference>
<dbReference type="CDD" id="cd02440">
    <property type="entry name" value="AdoMet_MTases"/>
    <property type="match status" value="1"/>
</dbReference>
<evidence type="ECO:0000259" key="1">
    <source>
        <dbReference type="Pfam" id="PF08241"/>
    </source>
</evidence>
<feature type="domain" description="Methyltransferase type 11" evidence="1">
    <location>
        <begin position="124"/>
        <end position="171"/>
    </location>
</feature>
<reference evidence="3" key="1">
    <citation type="submission" date="2021-01" db="EMBL/GenBank/DDBJ databases">
        <title>Genome public.</title>
        <authorList>
            <person name="Liu C."/>
            <person name="Sun Q."/>
        </authorList>
    </citation>
    <scope>NUCLEOTIDE SEQUENCE [LARGE SCALE GENOMIC DNA]</scope>
    <source>
        <strain evidence="3">YIM B02567</strain>
    </source>
</reference>
<keyword evidence="2" id="KW-0489">Methyltransferase</keyword>
<dbReference type="EMBL" id="JAENHK010000001">
    <property type="protein sequence ID" value="MBK1894422.1"/>
    <property type="molecule type" value="Genomic_DNA"/>
</dbReference>
<name>A0ABS1FPS6_9FLAO</name>
<dbReference type="GO" id="GO:0008168">
    <property type="term" value="F:methyltransferase activity"/>
    <property type="evidence" value="ECO:0007669"/>
    <property type="project" value="UniProtKB-KW"/>
</dbReference>
<evidence type="ECO:0000313" key="2">
    <source>
        <dbReference type="EMBL" id="MBK1894422.1"/>
    </source>
</evidence>
<dbReference type="Pfam" id="PF08241">
    <property type="entry name" value="Methyltransf_11"/>
    <property type="match status" value="1"/>
</dbReference>
<accession>A0ABS1FPS6</accession>
<gene>
    <name evidence="2" type="ORF">JHL15_01490</name>
</gene>
<keyword evidence="3" id="KW-1185">Reference proteome</keyword>
<dbReference type="Proteomes" id="UP000628669">
    <property type="component" value="Unassembled WGS sequence"/>
</dbReference>
<dbReference type="GO" id="GO:0032259">
    <property type="term" value="P:methylation"/>
    <property type="evidence" value="ECO:0007669"/>
    <property type="project" value="UniProtKB-KW"/>
</dbReference>
<protein>
    <submittedName>
        <fullName evidence="2">Methyltransferase domain-containing protein</fullName>
    </submittedName>
</protein>
<organism evidence="2 3">
    <name type="scientific">Chryseobacterium paridis</name>
    <dbReference type="NCBI Taxonomy" id="2800328"/>
    <lineage>
        <taxon>Bacteria</taxon>
        <taxon>Pseudomonadati</taxon>
        <taxon>Bacteroidota</taxon>
        <taxon>Flavobacteriia</taxon>
        <taxon>Flavobacteriales</taxon>
        <taxon>Weeksellaceae</taxon>
        <taxon>Chryseobacterium group</taxon>
        <taxon>Chryseobacterium</taxon>
    </lineage>
</organism>